<evidence type="ECO:0000256" key="1">
    <source>
        <dbReference type="SAM" id="MobiDB-lite"/>
    </source>
</evidence>
<reference evidence="2 3" key="1">
    <citation type="journal article" date="2014" name="BMC Genomics">
        <title>Comparative genomics of Bradyrhizobium japonicum CPAC 15 and Bradyrhizobium diazoefficiens CPAC 7: elite model strains for understanding symbiotic performance with soybean.</title>
        <authorList>
            <person name="Siqueira A.F."/>
            <person name="Ormeno-Orrillo E."/>
            <person name="Souza R.C."/>
            <person name="Rodrigues E.P."/>
            <person name="Almeida L.G."/>
            <person name="Barcellos F.G."/>
            <person name="Batista J.S."/>
            <person name="Nakatami A.S."/>
            <person name="Martinez-Romero E."/>
            <person name="Vasconcelos A.T."/>
            <person name="Hungria M."/>
        </authorList>
    </citation>
    <scope>NUCLEOTIDE SEQUENCE [LARGE SCALE GENOMIC DNA]</scope>
    <source>
        <strain evidence="2 3">SEMIA 5080</strain>
    </source>
</reference>
<name>A0A837CCB2_9BRAD</name>
<organism evidence="2 3">
    <name type="scientific">Bradyrhizobium diazoefficiens SEMIA 5080</name>
    <dbReference type="NCBI Taxonomy" id="754504"/>
    <lineage>
        <taxon>Bacteria</taxon>
        <taxon>Pseudomonadati</taxon>
        <taxon>Pseudomonadota</taxon>
        <taxon>Alphaproteobacteria</taxon>
        <taxon>Hyphomicrobiales</taxon>
        <taxon>Nitrobacteraceae</taxon>
        <taxon>Bradyrhizobium</taxon>
    </lineage>
</organism>
<dbReference type="AlphaFoldDB" id="A0A837CCB2"/>
<evidence type="ECO:0000313" key="2">
    <source>
        <dbReference type="EMBL" id="KGJ66363.1"/>
    </source>
</evidence>
<sequence length="97" mass="10816">MIAVARQQQRAVEIDEARLRRHQHGRGHRQRGCDHAADHDLEAERLRRIRHRKRLGEAAGLVELDVHGVVALAQGSEGAAVVHALVGADHERPPDPR</sequence>
<feature type="compositionally biased region" description="Basic residues" evidence="1">
    <location>
        <begin position="19"/>
        <end position="30"/>
    </location>
</feature>
<protein>
    <submittedName>
        <fullName evidence="2">Uncharacterized protein</fullName>
    </submittedName>
</protein>
<feature type="region of interest" description="Disordered" evidence="1">
    <location>
        <begin position="15"/>
        <end position="36"/>
    </location>
</feature>
<accession>A0A837CCB2</accession>
<dbReference type="EMBL" id="ADOU02000005">
    <property type="protein sequence ID" value="KGJ66363.1"/>
    <property type="molecule type" value="Genomic_DNA"/>
</dbReference>
<gene>
    <name evidence="2" type="ORF">BJA5080_02982</name>
</gene>
<comment type="caution">
    <text evidence="2">The sequence shown here is derived from an EMBL/GenBank/DDBJ whole genome shotgun (WGS) entry which is preliminary data.</text>
</comment>
<proteinExistence type="predicted"/>
<evidence type="ECO:0000313" key="3">
    <source>
        <dbReference type="Proteomes" id="UP000024900"/>
    </source>
</evidence>
<dbReference type="Proteomes" id="UP000024900">
    <property type="component" value="Unassembled WGS sequence"/>
</dbReference>